<protein>
    <recommendedName>
        <fullName evidence="1">Endonuclease/exonuclease/phosphatase domain-containing protein</fullName>
    </recommendedName>
</protein>
<keyword evidence="3" id="KW-1185">Reference proteome</keyword>
<dbReference type="InterPro" id="IPR036691">
    <property type="entry name" value="Endo/exonu/phosph_ase_sf"/>
</dbReference>
<comment type="caution">
    <text evidence="2">The sequence shown here is derived from an EMBL/GenBank/DDBJ whole genome shotgun (WGS) entry which is preliminary data.</text>
</comment>
<dbReference type="AlphaFoldDB" id="A0A8T0XME3"/>
<dbReference type="PANTHER" id="PTHR35218">
    <property type="entry name" value="RNASE H DOMAIN-CONTAINING PROTEIN"/>
    <property type="match status" value="1"/>
</dbReference>
<feature type="domain" description="Endonuclease/exonuclease/phosphatase" evidence="1">
    <location>
        <begin position="5"/>
        <end position="156"/>
    </location>
</feature>
<reference evidence="2" key="1">
    <citation type="submission" date="2020-05" db="EMBL/GenBank/DDBJ databases">
        <title>WGS assembly of Panicum virgatum.</title>
        <authorList>
            <person name="Lovell J.T."/>
            <person name="Jenkins J."/>
            <person name="Shu S."/>
            <person name="Juenger T.E."/>
            <person name="Schmutz J."/>
        </authorList>
    </citation>
    <scope>NUCLEOTIDE SEQUENCE</scope>
    <source>
        <strain evidence="2">AP13</strain>
    </source>
</reference>
<organism evidence="2 3">
    <name type="scientific">Panicum virgatum</name>
    <name type="common">Blackwell switchgrass</name>
    <dbReference type="NCBI Taxonomy" id="38727"/>
    <lineage>
        <taxon>Eukaryota</taxon>
        <taxon>Viridiplantae</taxon>
        <taxon>Streptophyta</taxon>
        <taxon>Embryophyta</taxon>
        <taxon>Tracheophyta</taxon>
        <taxon>Spermatophyta</taxon>
        <taxon>Magnoliopsida</taxon>
        <taxon>Liliopsida</taxon>
        <taxon>Poales</taxon>
        <taxon>Poaceae</taxon>
        <taxon>PACMAD clade</taxon>
        <taxon>Panicoideae</taxon>
        <taxon>Panicodae</taxon>
        <taxon>Paniceae</taxon>
        <taxon>Panicinae</taxon>
        <taxon>Panicum</taxon>
        <taxon>Panicum sect. Hiantes</taxon>
    </lineage>
</organism>
<gene>
    <name evidence="2" type="ORF">PVAP13_1KG351105</name>
</gene>
<sequence>MSCFSWNCRGLGNAATVKELRDFTKSVAPSVLCVLETQVRKARVEGLKGTLGFDNAFAVSSSGRSGGMGIFWNNKIRLEILPYSQYHIDAIVTETGSEPWRLTCVYGEAQTSERFKTWNMLNHIKSSNALPWLCIGDFNEVLHRSEHEGVQECSYAQIEGFREMVDVCGGLLKRKWWEALTVECGGTVLCLHLNGIPASLLLLYTT</sequence>
<evidence type="ECO:0000259" key="1">
    <source>
        <dbReference type="Pfam" id="PF03372"/>
    </source>
</evidence>
<dbReference type="GO" id="GO:0003824">
    <property type="term" value="F:catalytic activity"/>
    <property type="evidence" value="ECO:0007669"/>
    <property type="project" value="InterPro"/>
</dbReference>
<dbReference type="PANTHER" id="PTHR35218:SF11">
    <property type="entry name" value="ENDONUCLEASE_EXONUCLEASE_PHOSPHATASE DOMAIN-CONTAINING PROTEIN"/>
    <property type="match status" value="1"/>
</dbReference>
<evidence type="ECO:0000313" key="3">
    <source>
        <dbReference type="Proteomes" id="UP000823388"/>
    </source>
</evidence>
<dbReference type="SUPFAM" id="SSF56219">
    <property type="entry name" value="DNase I-like"/>
    <property type="match status" value="1"/>
</dbReference>
<dbReference type="InterPro" id="IPR005135">
    <property type="entry name" value="Endo/exonuclease/phosphatase"/>
</dbReference>
<proteinExistence type="predicted"/>
<dbReference type="Pfam" id="PF03372">
    <property type="entry name" value="Exo_endo_phos"/>
    <property type="match status" value="1"/>
</dbReference>
<accession>A0A8T0XME3</accession>
<evidence type="ECO:0000313" key="2">
    <source>
        <dbReference type="EMBL" id="KAG2658343.1"/>
    </source>
</evidence>
<dbReference type="Proteomes" id="UP000823388">
    <property type="component" value="Chromosome 1K"/>
</dbReference>
<dbReference type="EMBL" id="CM029037">
    <property type="protein sequence ID" value="KAG2658343.1"/>
    <property type="molecule type" value="Genomic_DNA"/>
</dbReference>
<dbReference type="Gene3D" id="3.60.10.10">
    <property type="entry name" value="Endonuclease/exonuclease/phosphatase"/>
    <property type="match status" value="1"/>
</dbReference>
<name>A0A8T0XME3_PANVG</name>